<keyword evidence="1" id="KW-0812">Transmembrane</keyword>
<keyword evidence="1" id="KW-0472">Membrane</keyword>
<evidence type="ECO:0000313" key="2">
    <source>
        <dbReference type="EMBL" id="SEV90722.1"/>
    </source>
</evidence>
<feature type="transmembrane region" description="Helical" evidence="1">
    <location>
        <begin position="59"/>
        <end position="76"/>
    </location>
</feature>
<dbReference type="AlphaFoldDB" id="A0A1I0MRJ5"/>
<feature type="transmembrane region" description="Helical" evidence="1">
    <location>
        <begin position="97"/>
        <end position="121"/>
    </location>
</feature>
<name>A0A1I0MRJ5_9BACT</name>
<feature type="transmembrane region" description="Helical" evidence="1">
    <location>
        <begin position="37"/>
        <end position="53"/>
    </location>
</feature>
<accession>A0A1I0MRJ5</accession>
<proteinExistence type="predicted"/>
<keyword evidence="1" id="KW-1133">Transmembrane helix</keyword>
<reference evidence="2 3" key="1">
    <citation type="submission" date="2016-10" db="EMBL/GenBank/DDBJ databases">
        <authorList>
            <person name="de Groot N.N."/>
        </authorList>
    </citation>
    <scope>NUCLEOTIDE SEQUENCE [LARGE SCALE GENOMIC DNA]</scope>
    <source>
        <strain evidence="2 3">TC2-24</strain>
    </source>
</reference>
<sequence length="198" mass="22766">MNSLYVGKCLILHLERLYVKMTPLEYKQLKAYARQDGFFLFLLWTASFASYVYGLTNQMMAMLAIVLAVMTPFFVAGRLRKFRDEGREGIISFRRSYAYTIFVFFYGAVLLAVLQFLYFAYMDHGYVLSSLSKMLSSDEGRMLVQQYGMTQMIDESLSQMAAVRPIDHALNFLTINIILGFIFGIPISLVMQRNVAPK</sequence>
<gene>
    <name evidence="2" type="ORF">SAMN04487850_0874</name>
</gene>
<feature type="transmembrane region" description="Helical" evidence="1">
    <location>
        <begin position="169"/>
        <end position="191"/>
    </location>
</feature>
<dbReference type="Proteomes" id="UP000199373">
    <property type="component" value="Unassembled WGS sequence"/>
</dbReference>
<organism evidence="2 3">
    <name type="scientific">Prevotella aff. ruminicola Tc2-24</name>
    <dbReference type="NCBI Taxonomy" id="81582"/>
    <lineage>
        <taxon>Bacteria</taxon>
        <taxon>Pseudomonadati</taxon>
        <taxon>Bacteroidota</taxon>
        <taxon>Bacteroidia</taxon>
        <taxon>Bacteroidales</taxon>
        <taxon>Prevotellaceae</taxon>
        <taxon>Prevotella</taxon>
    </lineage>
</organism>
<dbReference type="Pfam" id="PF13858">
    <property type="entry name" value="DUF4199"/>
    <property type="match status" value="1"/>
</dbReference>
<evidence type="ECO:0008006" key="4">
    <source>
        <dbReference type="Google" id="ProtNLM"/>
    </source>
</evidence>
<evidence type="ECO:0000313" key="3">
    <source>
        <dbReference type="Proteomes" id="UP000199373"/>
    </source>
</evidence>
<dbReference type="InterPro" id="IPR025250">
    <property type="entry name" value="DUF4199"/>
</dbReference>
<protein>
    <recommendedName>
        <fullName evidence="4">DUF4199 domain-containing protein</fullName>
    </recommendedName>
</protein>
<evidence type="ECO:0000256" key="1">
    <source>
        <dbReference type="SAM" id="Phobius"/>
    </source>
</evidence>
<keyword evidence="3" id="KW-1185">Reference proteome</keyword>
<dbReference type="EMBL" id="FOIQ01000001">
    <property type="protein sequence ID" value="SEV90722.1"/>
    <property type="molecule type" value="Genomic_DNA"/>
</dbReference>